<dbReference type="EMBL" id="UZAN01071210">
    <property type="protein sequence ID" value="VDP95054.1"/>
    <property type="molecule type" value="Genomic_DNA"/>
</dbReference>
<gene>
    <name evidence="2" type="ORF">ECPE_LOCUS17745</name>
</gene>
<evidence type="ECO:0000313" key="3">
    <source>
        <dbReference type="Proteomes" id="UP000272942"/>
    </source>
</evidence>
<name>A0A3P8IP59_9TREM</name>
<reference evidence="2 3" key="1">
    <citation type="submission" date="2018-11" db="EMBL/GenBank/DDBJ databases">
        <authorList>
            <consortium name="Pathogen Informatics"/>
        </authorList>
    </citation>
    <scope>NUCLEOTIDE SEQUENCE [LARGE SCALE GENOMIC DNA]</scope>
    <source>
        <strain evidence="2 3">Egypt</strain>
    </source>
</reference>
<dbReference type="Proteomes" id="UP000272942">
    <property type="component" value="Unassembled WGS sequence"/>
</dbReference>
<dbReference type="AlphaFoldDB" id="A0A3P8IP59"/>
<protein>
    <submittedName>
        <fullName evidence="2">Uncharacterized protein</fullName>
    </submittedName>
</protein>
<dbReference type="OrthoDB" id="6272694at2759"/>
<sequence>MKESKGRASVDTEFQKHMTEWELERVQLLEQIRTDSELHKTKEQESQRLIVDLQAERKKLMDYDRTNSSASSGGSSAVHSCPTLTSIQVSPNPPSEALFNVRTLMRIGQQACLARTLETLTIDVCCIQETRIQDSSSTIRLTSPSNPSVKFHLRLSGDP</sequence>
<proteinExistence type="predicted"/>
<keyword evidence="3" id="KW-1185">Reference proteome</keyword>
<evidence type="ECO:0000256" key="1">
    <source>
        <dbReference type="SAM" id="MobiDB-lite"/>
    </source>
</evidence>
<feature type="region of interest" description="Disordered" evidence="1">
    <location>
        <begin position="62"/>
        <end position="92"/>
    </location>
</feature>
<organism evidence="2 3">
    <name type="scientific">Echinostoma caproni</name>
    <dbReference type="NCBI Taxonomy" id="27848"/>
    <lineage>
        <taxon>Eukaryota</taxon>
        <taxon>Metazoa</taxon>
        <taxon>Spiralia</taxon>
        <taxon>Lophotrochozoa</taxon>
        <taxon>Platyhelminthes</taxon>
        <taxon>Trematoda</taxon>
        <taxon>Digenea</taxon>
        <taxon>Plagiorchiida</taxon>
        <taxon>Echinostomata</taxon>
        <taxon>Echinostomatoidea</taxon>
        <taxon>Echinostomatidae</taxon>
        <taxon>Echinostoma</taxon>
    </lineage>
</organism>
<feature type="non-terminal residue" evidence="2">
    <location>
        <position position="159"/>
    </location>
</feature>
<evidence type="ECO:0000313" key="2">
    <source>
        <dbReference type="EMBL" id="VDP95054.1"/>
    </source>
</evidence>
<feature type="compositionally biased region" description="Low complexity" evidence="1">
    <location>
        <begin position="68"/>
        <end position="77"/>
    </location>
</feature>
<accession>A0A3P8IP59</accession>